<organism evidence="8 9">
    <name type="scientific">Drosophila willistoni</name>
    <name type="common">Fruit fly</name>
    <dbReference type="NCBI Taxonomy" id="7260"/>
    <lineage>
        <taxon>Eukaryota</taxon>
        <taxon>Metazoa</taxon>
        <taxon>Ecdysozoa</taxon>
        <taxon>Arthropoda</taxon>
        <taxon>Hexapoda</taxon>
        <taxon>Insecta</taxon>
        <taxon>Pterygota</taxon>
        <taxon>Neoptera</taxon>
        <taxon>Endopterygota</taxon>
        <taxon>Diptera</taxon>
        <taxon>Brachycera</taxon>
        <taxon>Muscomorpha</taxon>
        <taxon>Ephydroidea</taxon>
        <taxon>Drosophilidae</taxon>
        <taxon>Drosophila</taxon>
        <taxon>Sophophora</taxon>
    </lineage>
</organism>
<feature type="domain" description="G-patch" evidence="7">
    <location>
        <begin position="541"/>
        <end position="588"/>
    </location>
</feature>
<dbReference type="Gene3D" id="3.30.70.330">
    <property type="match status" value="1"/>
</dbReference>
<keyword evidence="4" id="KW-0863">Zinc-finger</keyword>
<dbReference type="CDD" id="cd12313">
    <property type="entry name" value="RRM1_RRM2_RBM5_like"/>
    <property type="match status" value="1"/>
</dbReference>
<feature type="domain" description="C2H2-type" evidence="6">
    <location>
        <begin position="443"/>
        <end position="473"/>
    </location>
</feature>
<feature type="compositionally biased region" description="Polar residues" evidence="5">
    <location>
        <begin position="127"/>
        <end position="140"/>
    </location>
</feature>
<dbReference type="eggNOG" id="KOG0154">
    <property type="taxonomic scope" value="Eukaryota"/>
</dbReference>
<feature type="compositionally biased region" description="Polar residues" evidence="5">
    <location>
        <begin position="416"/>
        <end position="427"/>
    </location>
</feature>
<evidence type="ECO:0000313" key="9">
    <source>
        <dbReference type="Proteomes" id="UP000007798"/>
    </source>
</evidence>
<name>B4MW25_DROWI</name>
<dbReference type="GO" id="GO:0000398">
    <property type="term" value="P:mRNA splicing, via spliceosome"/>
    <property type="evidence" value="ECO:0007669"/>
    <property type="project" value="TreeGrafter"/>
</dbReference>
<feature type="region of interest" description="Disordered" evidence="5">
    <location>
        <begin position="523"/>
        <end position="547"/>
    </location>
</feature>
<dbReference type="InParanoid" id="B4MW25"/>
<dbReference type="PANTHER" id="PTHR13948">
    <property type="entry name" value="RNA-BINDING PROTEIN"/>
    <property type="match status" value="1"/>
</dbReference>
<keyword evidence="4" id="KW-0862">Zinc</keyword>
<proteinExistence type="predicted"/>
<protein>
    <recommendedName>
        <fullName evidence="10">G-patch domain-containing protein</fullName>
    </recommendedName>
</protein>
<dbReference type="InterPro" id="IPR041591">
    <property type="entry name" value="OCRE"/>
</dbReference>
<evidence type="ECO:0000259" key="6">
    <source>
        <dbReference type="PROSITE" id="PS50157"/>
    </source>
</evidence>
<feature type="region of interest" description="Disordered" evidence="5">
    <location>
        <begin position="570"/>
        <end position="591"/>
    </location>
</feature>
<evidence type="ECO:0000256" key="3">
    <source>
        <dbReference type="ARBA" id="ARBA00023242"/>
    </source>
</evidence>
<evidence type="ECO:0000256" key="4">
    <source>
        <dbReference type="PROSITE-ProRule" id="PRU00042"/>
    </source>
</evidence>
<feature type="region of interest" description="Disordered" evidence="5">
    <location>
        <begin position="403"/>
        <end position="433"/>
    </location>
</feature>
<sequence>MCKAPRIESENGENDGLDEVTHIISKKIMLRNLDALTNEEGVLTALQLAIPDLAKNVSKLEISRDKLTQTSRGICYLHFETLIESMNVHNGLTALDPPLTIDEKAVTINYCMEPEDRQVASKDNRSNLRSQMGIPTSVNGGTHTLADVPQLAEYSATLYASNPAEKAQYLQYYTDYYTTEITKGNRIGSQLTEANSGAAVALEAIQRKQQKTLGTPKGNDGKTYPPPNVACYQYDETSGYYYDRSTGLYYDAHSQYYYNSETGAYLYWDQSRSTYLLATPNATETGQVPTQPEAKEEASKSEKETDGKEDKVKVAKMIVKDMEKWAKHLNQKKDYTVVATPQPILSGPSAKVELPSTSRVIPPQSSNSSSAYADVGFSIMEKRERVPISTSSFTAMNKLANNYGNGSESEEDPGAVSQSASVDTNAKANGGSDEKDLVDFEKLTCLLCKRAFLSLDTLQKHLKLSNLHKDNLAKIKQNSEAEDGSNGGQSYRDRAKERRLKYGESDPPPSNRNREVFQREMSNLQNKRKPKEADPETPIASSNVGSRLLQKMGWSEGQGLGRKNQGRTHIIEASDRRSENLGLGNKVSGVRRDDDYNTYVKRMMKQRYKNA</sequence>
<dbReference type="CDD" id="cd16162">
    <property type="entry name" value="OCRE_RBM5_like"/>
    <property type="match status" value="1"/>
</dbReference>
<keyword evidence="3" id="KW-0539">Nucleus</keyword>
<evidence type="ECO:0000313" key="8">
    <source>
        <dbReference type="EMBL" id="EDW75895.2"/>
    </source>
</evidence>
<dbReference type="Pfam" id="PF17780">
    <property type="entry name" value="OCRE"/>
    <property type="match status" value="1"/>
</dbReference>
<dbReference type="GO" id="GO:0003723">
    <property type="term" value="F:RNA binding"/>
    <property type="evidence" value="ECO:0007669"/>
    <property type="project" value="UniProtKB-KW"/>
</dbReference>
<feature type="compositionally biased region" description="Basic and acidic residues" evidence="5">
    <location>
        <begin position="293"/>
        <end position="310"/>
    </location>
</feature>
<keyword evidence="9" id="KW-1185">Reference proteome</keyword>
<feature type="compositionally biased region" description="Basic and acidic residues" evidence="5">
    <location>
        <begin position="570"/>
        <end position="579"/>
    </location>
</feature>
<dbReference type="STRING" id="7260.B4MW25"/>
<dbReference type="SMART" id="SM00443">
    <property type="entry name" value="G_patch"/>
    <property type="match status" value="1"/>
</dbReference>
<evidence type="ECO:0000256" key="1">
    <source>
        <dbReference type="ARBA" id="ARBA00004123"/>
    </source>
</evidence>
<dbReference type="Proteomes" id="UP000007798">
    <property type="component" value="Unassembled WGS sequence"/>
</dbReference>
<dbReference type="InterPro" id="IPR000467">
    <property type="entry name" value="G_patch_dom"/>
</dbReference>
<dbReference type="PROSITE" id="PS50157">
    <property type="entry name" value="ZINC_FINGER_C2H2_2"/>
    <property type="match status" value="1"/>
</dbReference>
<reference evidence="8 9" key="1">
    <citation type="journal article" date="2007" name="Nature">
        <title>Evolution of genes and genomes on the Drosophila phylogeny.</title>
        <authorList>
            <consortium name="Drosophila 12 Genomes Consortium"/>
            <person name="Clark A.G."/>
            <person name="Eisen M.B."/>
            <person name="Smith D.R."/>
            <person name="Bergman C.M."/>
            <person name="Oliver B."/>
            <person name="Markow T.A."/>
            <person name="Kaufman T.C."/>
            <person name="Kellis M."/>
            <person name="Gelbart W."/>
            <person name="Iyer V.N."/>
            <person name="Pollard D.A."/>
            <person name="Sackton T.B."/>
            <person name="Larracuente A.M."/>
            <person name="Singh N.D."/>
            <person name="Abad J.P."/>
            <person name="Abt D.N."/>
            <person name="Adryan B."/>
            <person name="Aguade M."/>
            <person name="Akashi H."/>
            <person name="Anderson W.W."/>
            <person name="Aquadro C.F."/>
            <person name="Ardell D.H."/>
            <person name="Arguello R."/>
            <person name="Artieri C.G."/>
            <person name="Barbash D.A."/>
            <person name="Barker D."/>
            <person name="Barsanti P."/>
            <person name="Batterham P."/>
            <person name="Batzoglou S."/>
            <person name="Begun D."/>
            <person name="Bhutkar A."/>
            <person name="Blanco E."/>
            <person name="Bosak S.A."/>
            <person name="Bradley R.K."/>
            <person name="Brand A.D."/>
            <person name="Brent M.R."/>
            <person name="Brooks A.N."/>
            <person name="Brown R.H."/>
            <person name="Butlin R.K."/>
            <person name="Caggese C."/>
            <person name="Calvi B.R."/>
            <person name="Bernardo de Carvalho A."/>
            <person name="Caspi A."/>
            <person name="Castrezana S."/>
            <person name="Celniker S.E."/>
            <person name="Chang J.L."/>
            <person name="Chapple C."/>
            <person name="Chatterji S."/>
            <person name="Chinwalla A."/>
            <person name="Civetta A."/>
            <person name="Clifton S.W."/>
            <person name="Comeron J.M."/>
            <person name="Costello J.C."/>
            <person name="Coyne J.A."/>
            <person name="Daub J."/>
            <person name="David R.G."/>
            <person name="Delcher A.L."/>
            <person name="Delehaunty K."/>
            <person name="Do C.B."/>
            <person name="Ebling H."/>
            <person name="Edwards K."/>
            <person name="Eickbush T."/>
            <person name="Evans J.D."/>
            <person name="Filipski A."/>
            <person name="Findeiss S."/>
            <person name="Freyhult E."/>
            <person name="Fulton L."/>
            <person name="Fulton R."/>
            <person name="Garcia A.C."/>
            <person name="Gardiner A."/>
            <person name="Garfield D.A."/>
            <person name="Garvin B.E."/>
            <person name="Gibson G."/>
            <person name="Gilbert D."/>
            <person name="Gnerre S."/>
            <person name="Godfrey J."/>
            <person name="Good R."/>
            <person name="Gotea V."/>
            <person name="Gravely B."/>
            <person name="Greenberg A.J."/>
            <person name="Griffiths-Jones S."/>
            <person name="Gross S."/>
            <person name="Guigo R."/>
            <person name="Gustafson E.A."/>
            <person name="Haerty W."/>
            <person name="Hahn M.W."/>
            <person name="Halligan D.L."/>
            <person name="Halpern A.L."/>
            <person name="Halter G.M."/>
            <person name="Han M.V."/>
            <person name="Heger A."/>
            <person name="Hillier L."/>
            <person name="Hinrichs A.S."/>
            <person name="Holmes I."/>
            <person name="Hoskins R.A."/>
            <person name="Hubisz M.J."/>
            <person name="Hultmark D."/>
            <person name="Huntley M.A."/>
            <person name="Jaffe D.B."/>
            <person name="Jagadeeshan S."/>
            <person name="Jeck W.R."/>
            <person name="Johnson J."/>
            <person name="Jones C.D."/>
            <person name="Jordan W.C."/>
            <person name="Karpen G.H."/>
            <person name="Kataoka E."/>
            <person name="Keightley P.D."/>
            <person name="Kheradpour P."/>
            <person name="Kirkness E.F."/>
            <person name="Koerich L.B."/>
            <person name="Kristiansen K."/>
            <person name="Kudrna D."/>
            <person name="Kulathinal R.J."/>
            <person name="Kumar S."/>
            <person name="Kwok R."/>
            <person name="Lander E."/>
            <person name="Langley C.H."/>
            <person name="Lapoint R."/>
            <person name="Lazzaro B.P."/>
            <person name="Lee S.J."/>
            <person name="Levesque L."/>
            <person name="Li R."/>
            <person name="Lin C.F."/>
            <person name="Lin M.F."/>
            <person name="Lindblad-Toh K."/>
            <person name="Llopart A."/>
            <person name="Long M."/>
            <person name="Low L."/>
            <person name="Lozovsky E."/>
            <person name="Lu J."/>
            <person name="Luo M."/>
            <person name="Machado C.A."/>
            <person name="Makalowski W."/>
            <person name="Marzo M."/>
            <person name="Matsuda M."/>
            <person name="Matzkin L."/>
            <person name="McAllister B."/>
            <person name="McBride C.S."/>
            <person name="McKernan B."/>
            <person name="McKernan K."/>
            <person name="Mendez-Lago M."/>
            <person name="Minx P."/>
            <person name="Mollenhauer M.U."/>
            <person name="Montooth K."/>
            <person name="Mount S.M."/>
            <person name="Mu X."/>
            <person name="Myers E."/>
            <person name="Negre B."/>
            <person name="Newfeld S."/>
            <person name="Nielsen R."/>
            <person name="Noor M.A."/>
            <person name="O'Grady P."/>
            <person name="Pachter L."/>
            <person name="Papaceit M."/>
            <person name="Parisi M.J."/>
            <person name="Parisi M."/>
            <person name="Parts L."/>
            <person name="Pedersen J.S."/>
            <person name="Pesole G."/>
            <person name="Phillippy A.M."/>
            <person name="Ponting C.P."/>
            <person name="Pop M."/>
            <person name="Porcelli D."/>
            <person name="Powell J.R."/>
            <person name="Prohaska S."/>
            <person name="Pruitt K."/>
            <person name="Puig M."/>
            <person name="Quesneville H."/>
            <person name="Ram K.R."/>
            <person name="Rand D."/>
            <person name="Rasmussen M.D."/>
            <person name="Reed L.K."/>
            <person name="Reenan R."/>
            <person name="Reily A."/>
            <person name="Remington K.A."/>
            <person name="Rieger T.T."/>
            <person name="Ritchie M.G."/>
            <person name="Robin C."/>
            <person name="Rogers Y.H."/>
            <person name="Rohde C."/>
            <person name="Rozas J."/>
            <person name="Rubenfield M.J."/>
            <person name="Ruiz A."/>
            <person name="Russo S."/>
            <person name="Salzberg S.L."/>
            <person name="Sanchez-Gracia A."/>
            <person name="Saranga D.J."/>
            <person name="Sato H."/>
            <person name="Schaeffer S.W."/>
            <person name="Schatz M.C."/>
            <person name="Schlenke T."/>
            <person name="Schwartz R."/>
            <person name="Segarra C."/>
            <person name="Singh R.S."/>
            <person name="Sirot L."/>
            <person name="Sirota M."/>
            <person name="Sisneros N.B."/>
            <person name="Smith C.D."/>
            <person name="Smith T.F."/>
            <person name="Spieth J."/>
            <person name="Stage D.E."/>
            <person name="Stark A."/>
            <person name="Stephan W."/>
            <person name="Strausberg R.L."/>
            <person name="Strempel S."/>
            <person name="Sturgill D."/>
            <person name="Sutton G."/>
            <person name="Sutton G.G."/>
            <person name="Tao W."/>
            <person name="Teichmann S."/>
            <person name="Tobari Y.N."/>
            <person name="Tomimura Y."/>
            <person name="Tsolas J.M."/>
            <person name="Valente V.L."/>
            <person name="Venter E."/>
            <person name="Venter J.C."/>
            <person name="Vicario S."/>
            <person name="Vieira F.G."/>
            <person name="Vilella A.J."/>
            <person name="Villasante A."/>
            <person name="Walenz B."/>
            <person name="Wang J."/>
            <person name="Wasserman M."/>
            <person name="Watts T."/>
            <person name="Wilson D."/>
            <person name="Wilson R.K."/>
            <person name="Wing R.A."/>
            <person name="Wolfner M.F."/>
            <person name="Wong A."/>
            <person name="Wong G.K."/>
            <person name="Wu C.I."/>
            <person name="Wu G."/>
            <person name="Yamamoto D."/>
            <person name="Yang H.P."/>
            <person name="Yang S.P."/>
            <person name="Yorke J.A."/>
            <person name="Yoshida K."/>
            <person name="Zdobnov E."/>
            <person name="Zhang P."/>
            <person name="Zhang Y."/>
            <person name="Zimin A.V."/>
            <person name="Baldwin J."/>
            <person name="Abdouelleil A."/>
            <person name="Abdulkadir J."/>
            <person name="Abebe A."/>
            <person name="Abera B."/>
            <person name="Abreu J."/>
            <person name="Acer S.C."/>
            <person name="Aftuck L."/>
            <person name="Alexander A."/>
            <person name="An P."/>
            <person name="Anderson E."/>
            <person name="Anderson S."/>
            <person name="Arachi H."/>
            <person name="Azer M."/>
            <person name="Bachantsang P."/>
            <person name="Barry A."/>
            <person name="Bayul T."/>
            <person name="Berlin A."/>
            <person name="Bessette D."/>
            <person name="Bloom T."/>
            <person name="Blye J."/>
            <person name="Boguslavskiy L."/>
            <person name="Bonnet C."/>
            <person name="Boukhgalter B."/>
            <person name="Bourzgui I."/>
            <person name="Brown A."/>
            <person name="Cahill P."/>
            <person name="Channer S."/>
            <person name="Cheshatsang Y."/>
            <person name="Chuda L."/>
            <person name="Citroen M."/>
            <person name="Collymore A."/>
            <person name="Cooke P."/>
            <person name="Costello M."/>
            <person name="D'Aco K."/>
            <person name="Daza R."/>
            <person name="De Haan G."/>
            <person name="DeGray S."/>
            <person name="DeMaso C."/>
            <person name="Dhargay N."/>
            <person name="Dooley K."/>
            <person name="Dooley E."/>
            <person name="Doricent M."/>
            <person name="Dorje P."/>
            <person name="Dorjee K."/>
            <person name="Dupes A."/>
            <person name="Elong R."/>
            <person name="Falk J."/>
            <person name="Farina A."/>
            <person name="Faro S."/>
            <person name="Ferguson D."/>
            <person name="Fisher S."/>
            <person name="Foley C.D."/>
            <person name="Franke A."/>
            <person name="Friedrich D."/>
            <person name="Gadbois L."/>
            <person name="Gearin G."/>
            <person name="Gearin C.R."/>
            <person name="Giannoukos G."/>
            <person name="Goode T."/>
            <person name="Graham J."/>
            <person name="Grandbois E."/>
            <person name="Grewal S."/>
            <person name="Gyaltsen K."/>
            <person name="Hafez N."/>
            <person name="Hagos B."/>
            <person name="Hall J."/>
            <person name="Henson C."/>
            <person name="Hollinger A."/>
            <person name="Honan T."/>
            <person name="Huard M.D."/>
            <person name="Hughes L."/>
            <person name="Hurhula B."/>
            <person name="Husby M.E."/>
            <person name="Kamat A."/>
            <person name="Kanga B."/>
            <person name="Kashin S."/>
            <person name="Khazanovich D."/>
            <person name="Kisner P."/>
            <person name="Lance K."/>
            <person name="Lara M."/>
            <person name="Lee W."/>
            <person name="Lennon N."/>
            <person name="Letendre F."/>
            <person name="LeVine R."/>
            <person name="Lipovsky A."/>
            <person name="Liu X."/>
            <person name="Liu J."/>
            <person name="Liu S."/>
            <person name="Lokyitsang T."/>
            <person name="Lokyitsang Y."/>
            <person name="Lubonja R."/>
            <person name="Lui A."/>
            <person name="MacDonald P."/>
            <person name="Magnisalis V."/>
            <person name="Maru K."/>
            <person name="Matthews C."/>
            <person name="McCusker W."/>
            <person name="McDonough S."/>
            <person name="Mehta T."/>
            <person name="Meldrim J."/>
            <person name="Meneus L."/>
            <person name="Mihai O."/>
            <person name="Mihalev A."/>
            <person name="Mihova T."/>
            <person name="Mittelman R."/>
            <person name="Mlenga V."/>
            <person name="Montmayeur A."/>
            <person name="Mulrain L."/>
            <person name="Navidi A."/>
            <person name="Naylor J."/>
            <person name="Negash T."/>
            <person name="Nguyen T."/>
            <person name="Nguyen N."/>
            <person name="Nicol R."/>
            <person name="Norbu C."/>
            <person name="Norbu N."/>
            <person name="Novod N."/>
            <person name="O'Neill B."/>
            <person name="Osman S."/>
            <person name="Markiewicz E."/>
            <person name="Oyono O.L."/>
            <person name="Patti C."/>
            <person name="Phunkhang P."/>
            <person name="Pierre F."/>
            <person name="Priest M."/>
            <person name="Raghuraman S."/>
            <person name="Rege F."/>
            <person name="Reyes R."/>
            <person name="Rise C."/>
            <person name="Rogov P."/>
            <person name="Ross K."/>
            <person name="Ryan E."/>
            <person name="Settipalli S."/>
            <person name="Shea T."/>
            <person name="Sherpa N."/>
            <person name="Shi L."/>
            <person name="Shih D."/>
            <person name="Sparrow T."/>
            <person name="Spaulding J."/>
            <person name="Stalker J."/>
            <person name="Stange-Thomann N."/>
            <person name="Stavropoulos S."/>
            <person name="Stone C."/>
            <person name="Strader C."/>
            <person name="Tesfaye S."/>
            <person name="Thomson T."/>
            <person name="Thoulutsang Y."/>
            <person name="Thoulutsang D."/>
            <person name="Topham K."/>
            <person name="Topping I."/>
            <person name="Tsamla T."/>
            <person name="Vassiliev H."/>
            <person name="Vo A."/>
            <person name="Wangchuk T."/>
            <person name="Wangdi T."/>
            <person name="Weiand M."/>
            <person name="Wilkinson J."/>
            <person name="Wilson A."/>
            <person name="Yadav S."/>
            <person name="Young G."/>
            <person name="Yu Q."/>
            <person name="Zembek L."/>
            <person name="Zhong D."/>
            <person name="Zimmer A."/>
            <person name="Zwirko Z."/>
            <person name="Jaffe D.B."/>
            <person name="Alvarez P."/>
            <person name="Brockman W."/>
            <person name="Butler J."/>
            <person name="Chin C."/>
            <person name="Gnerre S."/>
            <person name="Grabherr M."/>
            <person name="Kleber M."/>
            <person name="Mauceli E."/>
            <person name="MacCallum I."/>
        </authorList>
    </citation>
    <scope>NUCLEOTIDE SEQUENCE [LARGE SCALE GENOMIC DNA]</scope>
    <source>
        <strain evidence="9">Tucson 14030-0811.24</strain>
    </source>
</reference>
<dbReference type="AlphaFoldDB" id="B4MW25"/>
<dbReference type="EMBL" id="CH963857">
    <property type="protein sequence ID" value="EDW75895.2"/>
    <property type="molecule type" value="Genomic_DNA"/>
</dbReference>
<dbReference type="InterPro" id="IPR012677">
    <property type="entry name" value="Nucleotide-bd_a/b_plait_sf"/>
</dbReference>
<dbReference type="OrthoDB" id="29221at2759"/>
<dbReference type="HOGENOM" id="CLU_010527_0_0_1"/>
<dbReference type="PROSITE" id="PS50174">
    <property type="entry name" value="G_PATCH"/>
    <property type="match status" value="1"/>
</dbReference>
<dbReference type="GO" id="GO:0005634">
    <property type="term" value="C:nucleus"/>
    <property type="evidence" value="ECO:0007669"/>
    <property type="project" value="UniProtKB-SubCell"/>
</dbReference>
<dbReference type="GO" id="GO:0008270">
    <property type="term" value="F:zinc ion binding"/>
    <property type="evidence" value="ECO:0007669"/>
    <property type="project" value="UniProtKB-KW"/>
</dbReference>
<feature type="region of interest" description="Disordered" evidence="5">
    <location>
        <begin position="121"/>
        <end position="140"/>
    </location>
</feature>
<keyword evidence="4" id="KW-0479">Metal-binding</keyword>
<dbReference type="InterPro" id="IPR013087">
    <property type="entry name" value="Znf_C2H2_type"/>
</dbReference>
<comment type="subcellular location">
    <subcellularLocation>
        <location evidence="1">Nucleus</location>
    </subcellularLocation>
</comment>
<evidence type="ECO:0000256" key="5">
    <source>
        <dbReference type="SAM" id="MobiDB-lite"/>
    </source>
</evidence>
<dbReference type="Pfam" id="PF01585">
    <property type="entry name" value="G-patch"/>
    <property type="match status" value="1"/>
</dbReference>
<evidence type="ECO:0008006" key="10">
    <source>
        <dbReference type="Google" id="ProtNLM"/>
    </source>
</evidence>
<keyword evidence="2" id="KW-0694">RNA-binding</keyword>
<dbReference type="KEGG" id="dwi:6642523"/>
<accession>B4MW25</accession>
<feature type="region of interest" description="Disordered" evidence="5">
    <location>
        <begin position="283"/>
        <end position="310"/>
    </location>
</feature>
<dbReference type="PANTHER" id="PTHR13948:SF3">
    <property type="entry name" value="FI21118P1"/>
    <property type="match status" value="1"/>
</dbReference>
<evidence type="ECO:0000256" key="2">
    <source>
        <dbReference type="ARBA" id="ARBA00022884"/>
    </source>
</evidence>
<gene>
    <name evidence="8" type="primary">Dwil\GK15181</name>
    <name evidence="8" type="ORF">Dwil_GK15181</name>
</gene>
<evidence type="ECO:0000259" key="7">
    <source>
        <dbReference type="PROSITE" id="PS50174"/>
    </source>
</evidence>